<keyword evidence="4" id="KW-0472">Membrane</keyword>
<evidence type="ECO:0000256" key="4">
    <source>
        <dbReference type="ARBA" id="ARBA00023136"/>
    </source>
</evidence>
<comment type="caution">
    <text evidence="6">The sequence shown here is derived from an EMBL/GenBank/DDBJ whole genome shotgun (WGS) entry which is preliminary data.</text>
</comment>
<evidence type="ECO:0000256" key="1">
    <source>
        <dbReference type="ARBA" id="ARBA00004141"/>
    </source>
</evidence>
<evidence type="ECO:0000313" key="6">
    <source>
        <dbReference type="EMBL" id="GAH41345.1"/>
    </source>
</evidence>
<dbReference type="Pfam" id="PF04932">
    <property type="entry name" value="Wzy_C"/>
    <property type="match status" value="1"/>
</dbReference>
<dbReference type="PANTHER" id="PTHR37422:SF13">
    <property type="entry name" value="LIPOPOLYSACCHARIDE BIOSYNTHESIS PROTEIN PA4999-RELATED"/>
    <property type="match status" value="1"/>
</dbReference>
<protein>
    <recommendedName>
        <fullName evidence="5">O-antigen ligase-related domain-containing protein</fullName>
    </recommendedName>
</protein>
<keyword evidence="2" id="KW-0812">Transmembrane</keyword>
<dbReference type="EMBL" id="BARU01009768">
    <property type="protein sequence ID" value="GAH41345.1"/>
    <property type="molecule type" value="Genomic_DNA"/>
</dbReference>
<dbReference type="GO" id="GO:0016020">
    <property type="term" value="C:membrane"/>
    <property type="evidence" value="ECO:0007669"/>
    <property type="project" value="UniProtKB-SubCell"/>
</dbReference>
<reference evidence="6" key="1">
    <citation type="journal article" date="2014" name="Front. Microbiol.">
        <title>High frequency of phylogenetically diverse reductive dehalogenase-homologous genes in deep subseafloor sedimentary metagenomes.</title>
        <authorList>
            <person name="Kawai M."/>
            <person name="Futagami T."/>
            <person name="Toyoda A."/>
            <person name="Takaki Y."/>
            <person name="Nishi S."/>
            <person name="Hori S."/>
            <person name="Arai W."/>
            <person name="Tsubouchi T."/>
            <person name="Morono Y."/>
            <person name="Uchiyama I."/>
            <person name="Ito T."/>
            <person name="Fujiyama A."/>
            <person name="Inagaki F."/>
            <person name="Takami H."/>
        </authorList>
    </citation>
    <scope>NUCLEOTIDE SEQUENCE</scope>
    <source>
        <strain evidence="6">Expedition CK06-06</strain>
    </source>
</reference>
<accession>X1G940</accession>
<sequence>MLVREGRPILWSNVIPIVGDFPLTGTGLGTFASVYIVYDETMRPGSVSHAHNDYLEYLSELGIVG</sequence>
<comment type="subcellular location">
    <subcellularLocation>
        <location evidence="1">Membrane</location>
        <topology evidence="1">Multi-pass membrane protein</topology>
    </subcellularLocation>
</comment>
<feature type="domain" description="O-antigen ligase-related" evidence="5">
    <location>
        <begin position="5"/>
        <end position="65"/>
    </location>
</feature>
<dbReference type="InterPro" id="IPR051533">
    <property type="entry name" value="WaaL-like"/>
</dbReference>
<keyword evidence="3" id="KW-1133">Transmembrane helix</keyword>
<dbReference type="AlphaFoldDB" id="X1G940"/>
<gene>
    <name evidence="6" type="ORF">S03H2_18792</name>
</gene>
<name>X1G940_9ZZZZ</name>
<evidence type="ECO:0000259" key="5">
    <source>
        <dbReference type="Pfam" id="PF04932"/>
    </source>
</evidence>
<dbReference type="PANTHER" id="PTHR37422">
    <property type="entry name" value="TEICHURONIC ACID BIOSYNTHESIS PROTEIN TUAE"/>
    <property type="match status" value="1"/>
</dbReference>
<dbReference type="InterPro" id="IPR007016">
    <property type="entry name" value="O-antigen_ligase-rel_domated"/>
</dbReference>
<feature type="non-terminal residue" evidence="6">
    <location>
        <position position="65"/>
    </location>
</feature>
<evidence type="ECO:0000256" key="3">
    <source>
        <dbReference type="ARBA" id="ARBA00022989"/>
    </source>
</evidence>
<proteinExistence type="predicted"/>
<organism evidence="6">
    <name type="scientific">marine sediment metagenome</name>
    <dbReference type="NCBI Taxonomy" id="412755"/>
    <lineage>
        <taxon>unclassified sequences</taxon>
        <taxon>metagenomes</taxon>
        <taxon>ecological metagenomes</taxon>
    </lineage>
</organism>
<evidence type="ECO:0000256" key="2">
    <source>
        <dbReference type="ARBA" id="ARBA00022692"/>
    </source>
</evidence>